<gene>
    <name evidence="2" type="ORF">DFH94DRAFT_720426</name>
</gene>
<sequence>MIGITCRRFLIFVQSLLWMMSDAMRSLQEGIDKKALQWTVATVDGGGDIETLLEGILTSRRITLSIVEDPLDLQQPKPLGHNINRLIQTYTREGDRAAAENVRRHRTLICLDTARFLTGV</sequence>
<keyword evidence="3" id="KW-1185">Reference proteome</keyword>
<dbReference type="OrthoDB" id="10575869at2759"/>
<proteinExistence type="predicted"/>
<dbReference type="EMBL" id="WHVB01000003">
    <property type="protein sequence ID" value="KAF8485376.1"/>
    <property type="molecule type" value="Genomic_DNA"/>
</dbReference>
<reference evidence="2" key="1">
    <citation type="submission" date="2019-10" db="EMBL/GenBank/DDBJ databases">
        <authorList>
            <consortium name="DOE Joint Genome Institute"/>
            <person name="Kuo A."/>
            <person name="Miyauchi S."/>
            <person name="Kiss E."/>
            <person name="Drula E."/>
            <person name="Kohler A."/>
            <person name="Sanchez-Garcia M."/>
            <person name="Andreopoulos B."/>
            <person name="Barry K.W."/>
            <person name="Bonito G."/>
            <person name="Buee M."/>
            <person name="Carver A."/>
            <person name="Chen C."/>
            <person name="Cichocki N."/>
            <person name="Clum A."/>
            <person name="Culley D."/>
            <person name="Crous P.W."/>
            <person name="Fauchery L."/>
            <person name="Girlanda M."/>
            <person name="Hayes R."/>
            <person name="Keri Z."/>
            <person name="LaButti K."/>
            <person name="Lipzen A."/>
            <person name="Lombard V."/>
            <person name="Magnuson J."/>
            <person name="Maillard F."/>
            <person name="Morin E."/>
            <person name="Murat C."/>
            <person name="Nolan M."/>
            <person name="Ohm R."/>
            <person name="Pangilinan J."/>
            <person name="Pereira M."/>
            <person name="Perotto S."/>
            <person name="Peter M."/>
            <person name="Riley R."/>
            <person name="Sitrit Y."/>
            <person name="Stielow B."/>
            <person name="Szollosi G."/>
            <person name="Zifcakova L."/>
            <person name="Stursova M."/>
            <person name="Spatafora J.W."/>
            <person name="Tedersoo L."/>
            <person name="Vaario L.-M."/>
            <person name="Yamada A."/>
            <person name="Yan M."/>
            <person name="Wang P."/>
            <person name="Xu J."/>
            <person name="Bruns T."/>
            <person name="Baldrian P."/>
            <person name="Vilgalys R."/>
            <person name="Henrissat B."/>
            <person name="Grigoriev I.V."/>
            <person name="Hibbett D."/>
            <person name="Nagy L.G."/>
            <person name="Martin F.M."/>
        </authorList>
    </citation>
    <scope>NUCLEOTIDE SEQUENCE</scope>
    <source>
        <strain evidence="2">Prilba</strain>
    </source>
</reference>
<reference evidence="2" key="2">
    <citation type="journal article" date="2020" name="Nat. Commun.">
        <title>Large-scale genome sequencing of mycorrhizal fungi provides insights into the early evolution of symbiotic traits.</title>
        <authorList>
            <person name="Miyauchi S."/>
            <person name="Kiss E."/>
            <person name="Kuo A."/>
            <person name="Drula E."/>
            <person name="Kohler A."/>
            <person name="Sanchez-Garcia M."/>
            <person name="Morin E."/>
            <person name="Andreopoulos B."/>
            <person name="Barry K.W."/>
            <person name="Bonito G."/>
            <person name="Buee M."/>
            <person name="Carver A."/>
            <person name="Chen C."/>
            <person name="Cichocki N."/>
            <person name="Clum A."/>
            <person name="Culley D."/>
            <person name="Crous P.W."/>
            <person name="Fauchery L."/>
            <person name="Girlanda M."/>
            <person name="Hayes R.D."/>
            <person name="Keri Z."/>
            <person name="LaButti K."/>
            <person name="Lipzen A."/>
            <person name="Lombard V."/>
            <person name="Magnuson J."/>
            <person name="Maillard F."/>
            <person name="Murat C."/>
            <person name="Nolan M."/>
            <person name="Ohm R.A."/>
            <person name="Pangilinan J."/>
            <person name="Pereira M.F."/>
            <person name="Perotto S."/>
            <person name="Peter M."/>
            <person name="Pfister S."/>
            <person name="Riley R."/>
            <person name="Sitrit Y."/>
            <person name="Stielow J.B."/>
            <person name="Szollosi G."/>
            <person name="Zifcakova L."/>
            <person name="Stursova M."/>
            <person name="Spatafora J.W."/>
            <person name="Tedersoo L."/>
            <person name="Vaario L.M."/>
            <person name="Yamada A."/>
            <person name="Yan M."/>
            <person name="Wang P."/>
            <person name="Xu J."/>
            <person name="Bruns T."/>
            <person name="Baldrian P."/>
            <person name="Vilgalys R."/>
            <person name="Dunand C."/>
            <person name="Henrissat B."/>
            <person name="Grigoriev I.V."/>
            <person name="Hibbett D."/>
            <person name="Nagy L.G."/>
            <person name="Martin F.M."/>
        </authorList>
    </citation>
    <scope>NUCLEOTIDE SEQUENCE</scope>
    <source>
        <strain evidence="2">Prilba</strain>
    </source>
</reference>
<feature type="signal peptide" evidence="1">
    <location>
        <begin position="1"/>
        <end position="23"/>
    </location>
</feature>
<protein>
    <submittedName>
        <fullName evidence="2">Uncharacterized protein</fullName>
    </submittedName>
</protein>
<keyword evidence="1" id="KW-0732">Signal</keyword>
<evidence type="ECO:0000256" key="1">
    <source>
        <dbReference type="SAM" id="SignalP"/>
    </source>
</evidence>
<organism evidence="2 3">
    <name type="scientific">Russula ochroleuca</name>
    <dbReference type="NCBI Taxonomy" id="152965"/>
    <lineage>
        <taxon>Eukaryota</taxon>
        <taxon>Fungi</taxon>
        <taxon>Dikarya</taxon>
        <taxon>Basidiomycota</taxon>
        <taxon>Agaricomycotina</taxon>
        <taxon>Agaricomycetes</taxon>
        <taxon>Russulales</taxon>
        <taxon>Russulaceae</taxon>
        <taxon>Russula</taxon>
    </lineage>
</organism>
<dbReference type="AlphaFoldDB" id="A0A9P5N3U1"/>
<evidence type="ECO:0000313" key="2">
    <source>
        <dbReference type="EMBL" id="KAF8485376.1"/>
    </source>
</evidence>
<feature type="chain" id="PRO_5040486327" evidence="1">
    <location>
        <begin position="24"/>
        <end position="120"/>
    </location>
</feature>
<name>A0A9P5N3U1_9AGAM</name>
<evidence type="ECO:0000313" key="3">
    <source>
        <dbReference type="Proteomes" id="UP000759537"/>
    </source>
</evidence>
<dbReference type="Proteomes" id="UP000759537">
    <property type="component" value="Unassembled WGS sequence"/>
</dbReference>
<accession>A0A9P5N3U1</accession>
<comment type="caution">
    <text evidence="2">The sequence shown here is derived from an EMBL/GenBank/DDBJ whole genome shotgun (WGS) entry which is preliminary data.</text>
</comment>